<organism evidence="1 2">
    <name type="scientific">Enterococcus faecalis</name>
    <name type="common">Streptococcus faecalis</name>
    <dbReference type="NCBI Taxonomy" id="1351"/>
    <lineage>
        <taxon>Bacteria</taxon>
        <taxon>Bacillati</taxon>
        <taxon>Bacillota</taxon>
        <taxon>Bacilli</taxon>
        <taxon>Lactobacillales</taxon>
        <taxon>Enterococcaceae</taxon>
        <taxon>Enterococcus</taxon>
    </lineage>
</organism>
<dbReference type="EMBL" id="AP026729">
    <property type="protein sequence ID" value="BDQ60794.1"/>
    <property type="molecule type" value="Genomic_DNA"/>
</dbReference>
<evidence type="ECO:0000313" key="2">
    <source>
        <dbReference type="Proteomes" id="UP001317613"/>
    </source>
</evidence>
<evidence type="ECO:0000313" key="1">
    <source>
        <dbReference type="EMBL" id="BDQ60794.1"/>
    </source>
</evidence>
<reference evidence="1" key="1">
    <citation type="submission" date="2022-08" db="EMBL/GenBank/DDBJ databases">
        <title>Molecular epidemiological analysis of five strains of VanD-type vancomycin-resistant Enterococcus faecalis.</title>
        <authorList>
            <person name="Mimura K."/>
            <person name="Hashimoto Y."/>
            <person name="Tomita H."/>
        </authorList>
    </citation>
    <scope>NUCLEOTIDE SEQUENCE</scope>
    <source>
        <strain evidence="1">SVR2332</strain>
    </source>
</reference>
<name>A0AC59HM89_ENTFL</name>
<gene>
    <name evidence="1" type="ORF">EfsSVR2332_08720</name>
</gene>
<dbReference type="Proteomes" id="UP001317613">
    <property type="component" value="Chromosome"/>
</dbReference>
<proteinExistence type="predicted"/>
<sequence>MKLSTLTHFDEQDIYFLFGMEILISNKKLSIAKPVIGHKKFLFCKFNDTEIDKILNISMNGFNEVVNLLPM</sequence>
<protein>
    <submittedName>
        <fullName evidence="1">Uncharacterized protein</fullName>
    </submittedName>
</protein>
<accession>A0AC59HM89</accession>